<dbReference type="EMBL" id="WIUZ02000002">
    <property type="protein sequence ID" value="KAF9791020.1"/>
    <property type="molecule type" value="Genomic_DNA"/>
</dbReference>
<evidence type="ECO:0000256" key="1">
    <source>
        <dbReference type="SAM" id="Phobius"/>
    </source>
</evidence>
<feature type="transmembrane region" description="Helical" evidence="1">
    <location>
        <begin position="34"/>
        <end position="53"/>
    </location>
</feature>
<accession>A0A9P6HNH7</accession>
<keyword evidence="1" id="KW-1133">Transmembrane helix</keyword>
<dbReference type="Proteomes" id="UP000736335">
    <property type="component" value="Unassembled WGS sequence"/>
</dbReference>
<gene>
    <name evidence="2" type="ORF">BJ322DRAFT_1039274</name>
</gene>
<proteinExistence type="predicted"/>
<feature type="transmembrane region" description="Helical" evidence="1">
    <location>
        <begin position="60"/>
        <end position="79"/>
    </location>
</feature>
<keyword evidence="1" id="KW-0812">Transmembrane</keyword>
<feature type="transmembrane region" description="Helical" evidence="1">
    <location>
        <begin position="128"/>
        <end position="147"/>
    </location>
</feature>
<feature type="transmembrane region" description="Helical" evidence="1">
    <location>
        <begin position="237"/>
        <end position="258"/>
    </location>
</feature>
<name>A0A9P6HNH7_9AGAM</name>
<dbReference type="OrthoDB" id="3234297at2759"/>
<feature type="transmembrane region" description="Helical" evidence="1">
    <location>
        <begin position="99"/>
        <end position="116"/>
    </location>
</feature>
<dbReference type="AlphaFoldDB" id="A0A9P6HNH7"/>
<protein>
    <submittedName>
        <fullName evidence="2">Uncharacterized protein</fullName>
    </submittedName>
</protein>
<feature type="transmembrane region" description="Helical" evidence="1">
    <location>
        <begin position="264"/>
        <end position="284"/>
    </location>
</feature>
<sequence>MLNYSIPAYASADDRCHYARFYPLNASTNTDVDGTATTVAFFVSTICFHIGMFSSSKNILLAYLFQVYSILLATLWSIHCRELSLFDATFVLRLTSSPPLMLVVLLCPFSIAWQIITFHESIKLQNLITPILGTLLIFLWLVLGVALRHFNHAFTDGSLCEGSTFWGWLSDIVSIAVSNSSPITPSIWPWMNIMAYILLLVLPSSKGMVGLDLLYLGNQGSFIHQFGVLTKHPWGMFLLYVSQVGLWAVGIISSAITASGKDYVLTYGQMLSILTAVPSVLLAAKSVYSCCSDPPDFFQHFFRQR</sequence>
<comment type="caution">
    <text evidence="2">The sequence shown here is derived from an EMBL/GenBank/DDBJ whole genome shotgun (WGS) entry which is preliminary data.</text>
</comment>
<evidence type="ECO:0000313" key="3">
    <source>
        <dbReference type="Proteomes" id="UP000736335"/>
    </source>
</evidence>
<keyword evidence="3" id="KW-1185">Reference proteome</keyword>
<reference evidence="2" key="2">
    <citation type="submission" date="2020-11" db="EMBL/GenBank/DDBJ databases">
        <authorList>
            <consortium name="DOE Joint Genome Institute"/>
            <person name="Kuo A."/>
            <person name="Miyauchi S."/>
            <person name="Kiss E."/>
            <person name="Drula E."/>
            <person name="Kohler A."/>
            <person name="Sanchez-Garcia M."/>
            <person name="Andreopoulos B."/>
            <person name="Barry K.W."/>
            <person name="Bonito G."/>
            <person name="Buee M."/>
            <person name="Carver A."/>
            <person name="Chen C."/>
            <person name="Cichocki N."/>
            <person name="Clum A."/>
            <person name="Culley D."/>
            <person name="Crous P.W."/>
            <person name="Fauchery L."/>
            <person name="Girlanda M."/>
            <person name="Hayes R."/>
            <person name="Keri Z."/>
            <person name="Labutti K."/>
            <person name="Lipzen A."/>
            <person name="Lombard V."/>
            <person name="Magnuson J."/>
            <person name="Maillard F."/>
            <person name="Morin E."/>
            <person name="Murat C."/>
            <person name="Nolan M."/>
            <person name="Ohm R."/>
            <person name="Pangilinan J."/>
            <person name="Pereira M."/>
            <person name="Perotto S."/>
            <person name="Peter M."/>
            <person name="Riley R."/>
            <person name="Sitrit Y."/>
            <person name="Stielow B."/>
            <person name="Szollosi G."/>
            <person name="Zifcakova L."/>
            <person name="Stursova M."/>
            <person name="Spatafora J.W."/>
            <person name="Tedersoo L."/>
            <person name="Vaario L.-M."/>
            <person name="Yamada A."/>
            <person name="Yan M."/>
            <person name="Wang P."/>
            <person name="Xu J."/>
            <person name="Bruns T."/>
            <person name="Baldrian P."/>
            <person name="Vilgalys R."/>
            <person name="Henrissat B."/>
            <person name="Grigoriev I.V."/>
            <person name="Hibbett D."/>
            <person name="Nagy L.G."/>
            <person name="Martin F.M."/>
        </authorList>
    </citation>
    <scope>NUCLEOTIDE SEQUENCE</scope>
    <source>
        <strain evidence="2">UH-Tt-Lm1</strain>
    </source>
</reference>
<reference evidence="2" key="1">
    <citation type="journal article" date="2020" name="Nat. Commun.">
        <title>Large-scale genome sequencing of mycorrhizal fungi provides insights into the early evolution of symbiotic traits.</title>
        <authorList>
            <person name="Miyauchi S."/>
            <person name="Kiss E."/>
            <person name="Kuo A."/>
            <person name="Drula E."/>
            <person name="Kohler A."/>
            <person name="Sanchez-Garcia M."/>
            <person name="Morin E."/>
            <person name="Andreopoulos B."/>
            <person name="Barry K.W."/>
            <person name="Bonito G."/>
            <person name="Buee M."/>
            <person name="Carver A."/>
            <person name="Chen C."/>
            <person name="Cichocki N."/>
            <person name="Clum A."/>
            <person name="Culley D."/>
            <person name="Crous P.W."/>
            <person name="Fauchery L."/>
            <person name="Girlanda M."/>
            <person name="Hayes R.D."/>
            <person name="Keri Z."/>
            <person name="LaButti K."/>
            <person name="Lipzen A."/>
            <person name="Lombard V."/>
            <person name="Magnuson J."/>
            <person name="Maillard F."/>
            <person name="Murat C."/>
            <person name="Nolan M."/>
            <person name="Ohm R.A."/>
            <person name="Pangilinan J."/>
            <person name="Pereira M.F."/>
            <person name="Perotto S."/>
            <person name="Peter M."/>
            <person name="Pfister S."/>
            <person name="Riley R."/>
            <person name="Sitrit Y."/>
            <person name="Stielow J.B."/>
            <person name="Szollosi G."/>
            <person name="Zifcakova L."/>
            <person name="Stursova M."/>
            <person name="Spatafora J.W."/>
            <person name="Tedersoo L."/>
            <person name="Vaario L.M."/>
            <person name="Yamada A."/>
            <person name="Yan M."/>
            <person name="Wang P."/>
            <person name="Xu J."/>
            <person name="Bruns T."/>
            <person name="Baldrian P."/>
            <person name="Vilgalys R."/>
            <person name="Dunand C."/>
            <person name="Henrissat B."/>
            <person name="Grigoriev I.V."/>
            <person name="Hibbett D."/>
            <person name="Nagy L.G."/>
            <person name="Martin F.M."/>
        </authorList>
    </citation>
    <scope>NUCLEOTIDE SEQUENCE</scope>
    <source>
        <strain evidence="2">UH-Tt-Lm1</strain>
    </source>
</reference>
<keyword evidence="1" id="KW-0472">Membrane</keyword>
<organism evidence="2 3">
    <name type="scientific">Thelephora terrestris</name>
    <dbReference type="NCBI Taxonomy" id="56493"/>
    <lineage>
        <taxon>Eukaryota</taxon>
        <taxon>Fungi</taxon>
        <taxon>Dikarya</taxon>
        <taxon>Basidiomycota</taxon>
        <taxon>Agaricomycotina</taxon>
        <taxon>Agaricomycetes</taxon>
        <taxon>Thelephorales</taxon>
        <taxon>Thelephoraceae</taxon>
        <taxon>Thelephora</taxon>
    </lineage>
</organism>
<evidence type="ECO:0000313" key="2">
    <source>
        <dbReference type="EMBL" id="KAF9791020.1"/>
    </source>
</evidence>
<feature type="transmembrane region" description="Helical" evidence="1">
    <location>
        <begin position="193"/>
        <end position="216"/>
    </location>
</feature>